<dbReference type="InterPro" id="IPR011009">
    <property type="entry name" value="Kinase-like_dom_sf"/>
</dbReference>
<evidence type="ECO:0000313" key="3">
    <source>
        <dbReference type="EMBL" id="KAL3099817.1"/>
    </source>
</evidence>
<dbReference type="EMBL" id="JBICBT010000803">
    <property type="protein sequence ID" value="KAL3099817.1"/>
    <property type="molecule type" value="Genomic_DNA"/>
</dbReference>
<evidence type="ECO:0000259" key="2">
    <source>
        <dbReference type="PROSITE" id="PS50011"/>
    </source>
</evidence>
<feature type="domain" description="Protein kinase" evidence="2">
    <location>
        <begin position="1"/>
        <end position="96"/>
    </location>
</feature>
<protein>
    <recommendedName>
        <fullName evidence="2">Protein kinase domain-containing protein</fullName>
    </recommendedName>
</protein>
<feature type="region of interest" description="Disordered" evidence="1">
    <location>
        <begin position="40"/>
        <end position="80"/>
    </location>
</feature>
<name>A0ABD2KA51_9BILA</name>
<gene>
    <name evidence="3" type="ORF">niasHT_028595</name>
</gene>
<accession>A0ABD2KA51</accession>
<reference evidence="3 4" key="1">
    <citation type="submission" date="2024-10" db="EMBL/GenBank/DDBJ databases">
        <authorList>
            <person name="Kim D."/>
        </authorList>
    </citation>
    <scope>NUCLEOTIDE SEQUENCE [LARGE SCALE GENOMIC DNA]</scope>
    <source>
        <strain evidence="3">BH-2024</strain>
    </source>
</reference>
<comment type="caution">
    <text evidence="3">The sequence shown here is derived from an EMBL/GenBank/DDBJ whole genome shotgun (WGS) entry which is preliminary data.</text>
</comment>
<organism evidence="3 4">
    <name type="scientific">Heterodera trifolii</name>
    <dbReference type="NCBI Taxonomy" id="157864"/>
    <lineage>
        <taxon>Eukaryota</taxon>
        <taxon>Metazoa</taxon>
        <taxon>Ecdysozoa</taxon>
        <taxon>Nematoda</taxon>
        <taxon>Chromadorea</taxon>
        <taxon>Rhabditida</taxon>
        <taxon>Tylenchina</taxon>
        <taxon>Tylenchomorpha</taxon>
        <taxon>Tylenchoidea</taxon>
        <taxon>Heteroderidae</taxon>
        <taxon>Heteroderinae</taxon>
        <taxon>Heterodera</taxon>
    </lineage>
</organism>
<dbReference type="PROSITE" id="PS50011">
    <property type="entry name" value="PROTEIN_KINASE_DOM"/>
    <property type="match status" value="1"/>
</dbReference>
<dbReference type="Gene3D" id="1.10.510.10">
    <property type="entry name" value="Transferase(Phosphotransferase) domain 1"/>
    <property type="match status" value="1"/>
</dbReference>
<dbReference type="AlphaFoldDB" id="A0ABD2KA51"/>
<dbReference type="Proteomes" id="UP001620626">
    <property type="component" value="Unassembled WGS sequence"/>
</dbReference>
<evidence type="ECO:0000256" key="1">
    <source>
        <dbReference type="SAM" id="MobiDB-lite"/>
    </source>
</evidence>
<dbReference type="InterPro" id="IPR000719">
    <property type="entry name" value="Prot_kinase_dom"/>
</dbReference>
<keyword evidence="4" id="KW-1185">Reference proteome</keyword>
<evidence type="ECO:0000313" key="4">
    <source>
        <dbReference type="Proteomes" id="UP001620626"/>
    </source>
</evidence>
<sequence>MQVKVGDFGVSTVVNYDGELKKSFCGTLNYITPEMVDKKEHSTRTIASRPTSTPFAQNRQKRGCHHSSAGAGPGEATAGYRNSQLPILHGWFFVTG</sequence>
<proteinExistence type="predicted"/>
<dbReference type="SUPFAM" id="SSF56112">
    <property type="entry name" value="Protein kinase-like (PK-like)"/>
    <property type="match status" value="1"/>
</dbReference>
<feature type="compositionally biased region" description="Polar residues" evidence="1">
    <location>
        <begin position="44"/>
        <end position="58"/>
    </location>
</feature>